<dbReference type="Proteomes" id="UP000519684">
    <property type="component" value="Unassembled WGS sequence"/>
</dbReference>
<dbReference type="InterPro" id="IPR002213">
    <property type="entry name" value="UDP_glucos_trans"/>
</dbReference>
<keyword evidence="1 2" id="KW-0808">Transferase</keyword>
<protein>
    <submittedName>
        <fullName evidence="2">UD14 glucuronosyltransferase</fullName>
    </submittedName>
</protein>
<gene>
    <name evidence="2" type="primary">Ugt1</name>
    <name evidence="2" type="ORF">CATFUS_R15682</name>
</gene>
<evidence type="ECO:0000313" key="2">
    <source>
        <dbReference type="EMBL" id="NXQ51111.1"/>
    </source>
</evidence>
<evidence type="ECO:0000313" key="3">
    <source>
        <dbReference type="Proteomes" id="UP000519684"/>
    </source>
</evidence>
<proteinExistence type="predicted"/>
<comment type="caution">
    <text evidence="2">The sequence shown here is derived from an EMBL/GenBank/DDBJ whole genome shotgun (WGS) entry which is preliminary data.</text>
</comment>
<dbReference type="Pfam" id="PF00201">
    <property type="entry name" value="UDPGT"/>
    <property type="match status" value="1"/>
</dbReference>
<keyword evidence="3" id="KW-1185">Reference proteome</keyword>
<evidence type="ECO:0000256" key="1">
    <source>
        <dbReference type="ARBA" id="ARBA00022679"/>
    </source>
</evidence>
<feature type="non-terminal residue" evidence="2">
    <location>
        <position position="113"/>
    </location>
</feature>
<sequence>THVDGSPWLSVQEVLNRLRQKGHEVVVLAPEISVHIKPSENFVTKIYSVPYTKEEFEKDMKAYFHVLFEEGSFFERFFKVFESTKRLTNYGISNCEQLLQNKELIRYLEEGKF</sequence>
<accession>A0A7L2DP59</accession>
<organism evidence="2 3">
    <name type="scientific">Catharus fuscescens</name>
    <name type="common">Veery</name>
    <name type="synonym">Turdus fuscescens</name>
    <dbReference type="NCBI Taxonomy" id="159581"/>
    <lineage>
        <taxon>Eukaryota</taxon>
        <taxon>Metazoa</taxon>
        <taxon>Chordata</taxon>
        <taxon>Craniata</taxon>
        <taxon>Vertebrata</taxon>
        <taxon>Euteleostomi</taxon>
        <taxon>Archelosauria</taxon>
        <taxon>Archosauria</taxon>
        <taxon>Dinosauria</taxon>
        <taxon>Saurischia</taxon>
        <taxon>Theropoda</taxon>
        <taxon>Coelurosauria</taxon>
        <taxon>Aves</taxon>
        <taxon>Neognathae</taxon>
        <taxon>Neoaves</taxon>
        <taxon>Telluraves</taxon>
        <taxon>Australaves</taxon>
        <taxon>Passeriformes</taxon>
        <taxon>Turdidae</taxon>
        <taxon>Catharus</taxon>
    </lineage>
</organism>
<reference evidence="2 3" key="1">
    <citation type="submission" date="2019-09" db="EMBL/GenBank/DDBJ databases">
        <title>Bird 10,000 Genomes (B10K) Project - Family phase.</title>
        <authorList>
            <person name="Zhang G."/>
        </authorList>
    </citation>
    <scope>NUCLEOTIDE SEQUENCE [LARGE SCALE GENOMIC DNA]</scope>
    <source>
        <strain evidence="2">B10K-DU-001-17</strain>
        <tissue evidence="2">Muscle</tissue>
    </source>
</reference>
<feature type="non-terminal residue" evidence="2">
    <location>
        <position position="1"/>
    </location>
</feature>
<dbReference type="EMBL" id="VWYD01031498">
    <property type="protein sequence ID" value="NXQ51111.1"/>
    <property type="molecule type" value="Genomic_DNA"/>
</dbReference>
<dbReference type="GO" id="GO:0008194">
    <property type="term" value="F:UDP-glycosyltransferase activity"/>
    <property type="evidence" value="ECO:0007669"/>
    <property type="project" value="InterPro"/>
</dbReference>
<dbReference type="AlphaFoldDB" id="A0A7L2DP59"/>
<name>A0A7L2DP59_CATFU</name>